<evidence type="ECO:0000256" key="2">
    <source>
        <dbReference type="ARBA" id="ARBA00022679"/>
    </source>
</evidence>
<dbReference type="AlphaFoldDB" id="A0A7G8P814"/>
<name>A0A7G8P814_9MYCO</name>
<keyword evidence="2 6" id="KW-0808">Transferase</keyword>
<gene>
    <name evidence="6" type="ORF">HZU40_19645</name>
</gene>
<dbReference type="Proteomes" id="UP000515498">
    <property type="component" value="Chromosome"/>
</dbReference>
<dbReference type="InterPro" id="IPR001227">
    <property type="entry name" value="Ac_transferase_dom_sf"/>
</dbReference>
<protein>
    <recommendedName>
        <fullName evidence="1">[acyl-carrier-protein] S-malonyltransferase</fullName>
        <ecNumber evidence="1">2.3.1.39</ecNumber>
    </recommendedName>
</protein>
<dbReference type="SUPFAM" id="SSF52151">
    <property type="entry name" value="FabD/lysophospholipase-like"/>
    <property type="match status" value="1"/>
</dbReference>
<dbReference type="EMBL" id="CP059894">
    <property type="protein sequence ID" value="QNJ90480.1"/>
    <property type="molecule type" value="Genomic_DNA"/>
</dbReference>
<dbReference type="InterPro" id="IPR050858">
    <property type="entry name" value="Mal-CoA-ACP_Trans/PKS_FabD"/>
</dbReference>
<dbReference type="Gene3D" id="3.30.70.250">
    <property type="entry name" value="Malonyl-CoA ACP transacylase, ACP-binding"/>
    <property type="match status" value="1"/>
</dbReference>
<dbReference type="InterPro" id="IPR016036">
    <property type="entry name" value="Malonyl_transacylase_ACP-bd"/>
</dbReference>
<dbReference type="GO" id="GO:0004314">
    <property type="term" value="F:[acyl-carrier-protein] S-malonyltransferase activity"/>
    <property type="evidence" value="ECO:0007669"/>
    <property type="project" value="UniProtKB-EC"/>
</dbReference>
<evidence type="ECO:0000256" key="4">
    <source>
        <dbReference type="ARBA" id="ARBA00048462"/>
    </source>
</evidence>
<organism evidence="6 7">
    <name type="scientific">Mycolicibacterium fluoranthenivorans</name>
    <dbReference type="NCBI Taxonomy" id="258505"/>
    <lineage>
        <taxon>Bacteria</taxon>
        <taxon>Bacillati</taxon>
        <taxon>Actinomycetota</taxon>
        <taxon>Actinomycetes</taxon>
        <taxon>Mycobacteriales</taxon>
        <taxon>Mycobacteriaceae</taxon>
        <taxon>Mycolicibacterium</taxon>
    </lineage>
</organism>
<evidence type="ECO:0000256" key="1">
    <source>
        <dbReference type="ARBA" id="ARBA00013258"/>
    </source>
</evidence>
<evidence type="ECO:0000259" key="5">
    <source>
        <dbReference type="SMART" id="SM00827"/>
    </source>
</evidence>
<accession>A0A7G8P814</accession>
<sequence>MVSLALLFPGQGSQRCGMLGELPGSAAAQAVLDEARAWLDDHGLPANLDDEAVLRDTTAAQIALLITGVACARTLGGDYALRPQVVAGHSVGAFAAAVCAGVLTLPEALAAVALRGELMSAACAHGDWGMAAVIGLPTRAVGRLVDRLHTELWVANVNTATQTVLAGSLSALRAAAGAAQAAGAADFTMLDVAVASHCPVQADTARRMAEHLSRLPRRIPSARYLTNTGGRAARTADAVLDDLAESVARPVQWYDATRLAPELGVTCAVEVLPGHVLTRLNAVNAPSVLSLSLSDNGFEGTSTLVRRMRD</sequence>
<dbReference type="InterPro" id="IPR016035">
    <property type="entry name" value="Acyl_Trfase/lysoPLipase"/>
</dbReference>
<evidence type="ECO:0000313" key="6">
    <source>
        <dbReference type="EMBL" id="QNJ90480.1"/>
    </source>
</evidence>
<dbReference type="KEGG" id="mflu:HZU40_19645"/>
<dbReference type="GO" id="GO:0006633">
    <property type="term" value="P:fatty acid biosynthetic process"/>
    <property type="evidence" value="ECO:0007669"/>
    <property type="project" value="TreeGrafter"/>
</dbReference>
<dbReference type="Pfam" id="PF00698">
    <property type="entry name" value="Acyl_transf_1"/>
    <property type="match status" value="1"/>
</dbReference>
<feature type="domain" description="Malonyl-CoA:ACP transacylase (MAT)" evidence="5">
    <location>
        <begin position="7"/>
        <end position="308"/>
    </location>
</feature>
<proteinExistence type="predicted"/>
<comment type="catalytic activity">
    <reaction evidence="4">
        <text>holo-[ACP] + malonyl-CoA = malonyl-[ACP] + CoA</text>
        <dbReference type="Rhea" id="RHEA:41792"/>
        <dbReference type="Rhea" id="RHEA-COMP:9623"/>
        <dbReference type="Rhea" id="RHEA-COMP:9685"/>
        <dbReference type="ChEBI" id="CHEBI:57287"/>
        <dbReference type="ChEBI" id="CHEBI:57384"/>
        <dbReference type="ChEBI" id="CHEBI:64479"/>
        <dbReference type="ChEBI" id="CHEBI:78449"/>
        <dbReference type="EC" id="2.3.1.39"/>
    </reaction>
</comment>
<dbReference type="InterPro" id="IPR014043">
    <property type="entry name" value="Acyl_transferase_dom"/>
</dbReference>
<dbReference type="SMART" id="SM00827">
    <property type="entry name" value="PKS_AT"/>
    <property type="match status" value="1"/>
</dbReference>
<dbReference type="EC" id="2.3.1.39" evidence="1"/>
<dbReference type="SUPFAM" id="SSF55048">
    <property type="entry name" value="Probable ACP-binding domain of malonyl-CoA ACP transacylase"/>
    <property type="match status" value="1"/>
</dbReference>
<reference evidence="6 7" key="1">
    <citation type="submission" date="2020-07" db="EMBL/GenBank/DDBJ databases">
        <title>Draft genome sequence of four isobutane-metabolizing strains capable of cometabolically degrading diverse ether contaminants.</title>
        <authorList>
            <person name="Chen W."/>
            <person name="Faulkner N."/>
            <person name="Smith C."/>
            <person name="Hyman M."/>
        </authorList>
    </citation>
    <scope>NUCLEOTIDE SEQUENCE [LARGE SCALE GENOMIC DNA]</scope>
    <source>
        <strain evidence="6 7">2A</strain>
    </source>
</reference>
<dbReference type="PANTHER" id="PTHR42681">
    <property type="entry name" value="MALONYL-COA-ACYL CARRIER PROTEIN TRANSACYLASE, MITOCHONDRIAL"/>
    <property type="match status" value="1"/>
</dbReference>
<dbReference type="GO" id="GO:0005829">
    <property type="term" value="C:cytosol"/>
    <property type="evidence" value="ECO:0007669"/>
    <property type="project" value="TreeGrafter"/>
</dbReference>
<evidence type="ECO:0000313" key="7">
    <source>
        <dbReference type="Proteomes" id="UP000515498"/>
    </source>
</evidence>
<evidence type="ECO:0000256" key="3">
    <source>
        <dbReference type="ARBA" id="ARBA00023315"/>
    </source>
</evidence>
<dbReference type="Gene3D" id="3.40.366.10">
    <property type="entry name" value="Malonyl-Coenzyme A Acyl Carrier Protein, domain 2"/>
    <property type="match status" value="1"/>
</dbReference>
<dbReference type="PANTHER" id="PTHR42681:SF1">
    <property type="entry name" value="MALONYL-COA-ACYL CARRIER PROTEIN TRANSACYLASE, MITOCHONDRIAL"/>
    <property type="match status" value="1"/>
</dbReference>
<keyword evidence="3 6" id="KW-0012">Acyltransferase</keyword>